<sequence>MNKREYSIIEKMAIYLAERSCEKSVPVFSHKVDKPQNIEKALGKVKEGLILEDMKNNVD</sequence>
<reference evidence="1 2" key="1">
    <citation type="journal article" date="2019" name="Nat. Med.">
        <title>A library of human gut bacterial isolates paired with longitudinal multiomics data enables mechanistic microbiome research.</title>
        <authorList>
            <person name="Poyet M."/>
            <person name="Groussin M."/>
            <person name="Gibbons S.M."/>
            <person name="Avila-Pacheco J."/>
            <person name="Jiang X."/>
            <person name="Kearney S.M."/>
            <person name="Perrotta A.R."/>
            <person name="Berdy B."/>
            <person name="Zhao S."/>
            <person name="Lieberman T.D."/>
            <person name="Swanson P.K."/>
            <person name="Smith M."/>
            <person name="Roesemann S."/>
            <person name="Alexander J.E."/>
            <person name="Rich S.A."/>
            <person name="Livny J."/>
            <person name="Vlamakis H."/>
            <person name="Clish C."/>
            <person name="Bullock K."/>
            <person name="Deik A."/>
            <person name="Scott J."/>
            <person name="Pierce K.A."/>
            <person name="Xavier R.J."/>
            <person name="Alm E.J."/>
        </authorList>
    </citation>
    <scope>NUCLEOTIDE SEQUENCE [LARGE SCALE GENOMIC DNA]</scope>
    <source>
        <strain evidence="1 2">BIOML-A7</strain>
    </source>
</reference>
<organism evidence="1 2">
    <name type="scientific">Dorea longicatena</name>
    <dbReference type="NCBI Taxonomy" id="88431"/>
    <lineage>
        <taxon>Bacteria</taxon>
        <taxon>Bacillati</taxon>
        <taxon>Bacillota</taxon>
        <taxon>Clostridia</taxon>
        <taxon>Lachnospirales</taxon>
        <taxon>Lachnospiraceae</taxon>
        <taxon>Dorea</taxon>
    </lineage>
</organism>
<protein>
    <submittedName>
        <fullName evidence="1">Uncharacterized protein</fullName>
    </submittedName>
</protein>
<accession>A0A845KQ92</accession>
<dbReference type="Proteomes" id="UP000446719">
    <property type="component" value="Unassembled WGS sequence"/>
</dbReference>
<name>A0A845KQ92_9FIRM</name>
<evidence type="ECO:0000313" key="1">
    <source>
        <dbReference type="EMBL" id="MZK18876.1"/>
    </source>
</evidence>
<gene>
    <name evidence="1" type="ORF">GT565_12310</name>
</gene>
<dbReference type="RefSeq" id="WP_161159649.1">
    <property type="nucleotide sequence ID" value="NZ_JAAIMW010000014.1"/>
</dbReference>
<proteinExistence type="predicted"/>
<dbReference type="AlphaFoldDB" id="A0A845KQ92"/>
<comment type="caution">
    <text evidence="1">The sequence shown here is derived from an EMBL/GenBank/DDBJ whole genome shotgun (WGS) entry which is preliminary data.</text>
</comment>
<evidence type="ECO:0000313" key="2">
    <source>
        <dbReference type="Proteomes" id="UP000446719"/>
    </source>
</evidence>
<dbReference type="EMBL" id="WWSB01000018">
    <property type="protein sequence ID" value="MZK18876.1"/>
    <property type="molecule type" value="Genomic_DNA"/>
</dbReference>